<dbReference type="Gene3D" id="3.10.450.40">
    <property type="match status" value="1"/>
</dbReference>
<dbReference type="Pfam" id="PF18911">
    <property type="entry name" value="PKD_4"/>
    <property type="match status" value="3"/>
</dbReference>
<proteinExistence type="inferred from homology"/>
<feature type="active site" evidence="7">
    <location>
        <position position="260"/>
    </location>
</feature>
<dbReference type="InterPro" id="IPR001570">
    <property type="entry name" value="Peptidase_M4_C_domain"/>
</dbReference>
<keyword evidence="3" id="KW-0479">Metal-binding</keyword>
<dbReference type="GO" id="GO:0046872">
    <property type="term" value="F:metal ion binding"/>
    <property type="evidence" value="ECO:0007669"/>
    <property type="project" value="UniProtKB-KW"/>
</dbReference>
<feature type="active site" description="Proton donor" evidence="7">
    <location>
        <position position="342"/>
    </location>
</feature>
<dbReference type="Pfam" id="PF02868">
    <property type="entry name" value="Peptidase_M4_C"/>
    <property type="match status" value="1"/>
</dbReference>
<dbReference type="Proteomes" id="UP000427906">
    <property type="component" value="Chromosome"/>
</dbReference>
<dbReference type="GO" id="GO:0004222">
    <property type="term" value="F:metalloendopeptidase activity"/>
    <property type="evidence" value="ECO:0007669"/>
    <property type="project" value="InterPro"/>
</dbReference>
<dbReference type="InterPro" id="IPR045474">
    <property type="entry name" value="GEVED"/>
</dbReference>
<name>A0A5K7YR88_9BACT</name>
<dbReference type="Pfam" id="PF01447">
    <property type="entry name" value="Peptidase_M4"/>
    <property type="match status" value="1"/>
</dbReference>
<evidence type="ECO:0000313" key="9">
    <source>
        <dbReference type="EMBL" id="BBO70793.1"/>
    </source>
</evidence>
<evidence type="ECO:0000256" key="2">
    <source>
        <dbReference type="ARBA" id="ARBA00022670"/>
    </source>
</evidence>
<protein>
    <recommendedName>
        <fullName evidence="8">PKD domain-containing protein</fullName>
    </recommendedName>
</protein>
<evidence type="ECO:0000256" key="4">
    <source>
        <dbReference type="ARBA" id="ARBA00022801"/>
    </source>
</evidence>
<dbReference type="CDD" id="cd00146">
    <property type="entry name" value="PKD"/>
    <property type="match status" value="3"/>
</dbReference>
<dbReference type="EMBL" id="AP021874">
    <property type="protein sequence ID" value="BBO70793.1"/>
    <property type="molecule type" value="Genomic_DNA"/>
</dbReference>
<feature type="domain" description="PKD" evidence="8">
    <location>
        <begin position="444"/>
        <end position="498"/>
    </location>
</feature>
<evidence type="ECO:0000256" key="5">
    <source>
        <dbReference type="ARBA" id="ARBA00022833"/>
    </source>
</evidence>
<dbReference type="PROSITE" id="PS50093">
    <property type="entry name" value="PKD"/>
    <property type="match status" value="3"/>
</dbReference>
<dbReference type="InterPro" id="IPR035986">
    <property type="entry name" value="PKD_dom_sf"/>
</dbReference>
<dbReference type="SUPFAM" id="SSF49299">
    <property type="entry name" value="PKD domain"/>
    <property type="match status" value="3"/>
</dbReference>
<evidence type="ECO:0000259" key="8">
    <source>
        <dbReference type="PROSITE" id="PS50093"/>
    </source>
</evidence>
<reference evidence="9 10" key="1">
    <citation type="submission" date="2019-11" db="EMBL/GenBank/DDBJ databases">
        <title>Comparative genomics of hydrocarbon-degrading Desulfosarcina strains.</title>
        <authorList>
            <person name="Watanabe M."/>
            <person name="Kojima H."/>
            <person name="Fukui M."/>
        </authorList>
    </citation>
    <scope>NUCLEOTIDE SEQUENCE [LARGE SCALE GENOMIC DNA]</scope>
    <source>
        <strain evidence="9 10">PL12</strain>
    </source>
</reference>
<evidence type="ECO:0000256" key="3">
    <source>
        <dbReference type="ARBA" id="ARBA00022723"/>
    </source>
</evidence>
<dbReference type="Pfam" id="PF20009">
    <property type="entry name" value="GEVED"/>
    <property type="match status" value="3"/>
</dbReference>
<dbReference type="PANTHER" id="PTHR33794">
    <property type="entry name" value="BACILLOLYSIN"/>
    <property type="match status" value="1"/>
</dbReference>
<dbReference type="SMART" id="SM00089">
    <property type="entry name" value="PKD"/>
    <property type="match status" value="3"/>
</dbReference>
<dbReference type="AlphaFoldDB" id="A0A5K7YR88"/>
<dbReference type="PANTHER" id="PTHR33794:SF1">
    <property type="entry name" value="BACILLOLYSIN"/>
    <property type="match status" value="1"/>
</dbReference>
<keyword evidence="6" id="KW-0482">Metalloprotease</keyword>
<dbReference type="InterPro" id="IPR027268">
    <property type="entry name" value="Peptidase_M4/M1_CTD_sf"/>
</dbReference>
<dbReference type="InterPro" id="IPR013856">
    <property type="entry name" value="Peptidase_M4_domain"/>
</dbReference>
<evidence type="ECO:0000256" key="7">
    <source>
        <dbReference type="PIRSR" id="PIRSR623612-1"/>
    </source>
</evidence>
<dbReference type="SUPFAM" id="SSF55486">
    <property type="entry name" value="Metalloproteases ('zincins'), catalytic domain"/>
    <property type="match status" value="1"/>
</dbReference>
<feature type="domain" description="PKD" evidence="8">
    <location>
        <begin position="876"/>
        <end position="963"/>
    </location>
</feature>
<dbReference type="CDD" id="cd09597">
    <property type="entry name" value="M4_TLP"/>
    <property type="match status" value="1"/>
</dbReference>
<keyword evidence="4" id="KW-0378">Hydrolase</keyword>
<keyword evidence="5" id="KW-0862">Zinc</keyword>
<dbReference type="InterPro" id="IPR000601">
    <property type="entry name" value="PKD_dom"/>
</dbReference>
<dbReference type="InterPro" id="IPR050728">
    <property type="entry name" value="Zinc_Metalloprotease_M4"/>
</dbReference>
<keyword evidence="2" id="KW-0645">Protease</keyword>
<dbReference type="Gene3D" id="3.10.170.10">
    <property type="match status" value="1"/>
</dbReference>
<dbReference type="InterPro" id="IPR013783">
    <property type="entry name" value="Ig-like_fold"/>
</dbReference>
<sequence>MTEDSGRRVNSLHGTLVTGIADDVDHHFLQSMPFTAQEALAEMKTRHAQHHLKAGASWQFKNESSEKMIFVDDSGDARICYVISFFADVPEGGSPARPTIIMDAMTGEIVKAFDALAYAAAGGPGGNLKTGRYVYGQDFPHFEVSSSGSQCTMETDDVKTWDMNHGNSAPIVHSFQCYENTYKEINGAFCPLNDAHYFGGLTHDLWVEWFGNPPLPFQMVLGVHYGNDFENAFWGGDAAVFGDGATFFHPLVGLNVVAHEIAHGFTEHHSNLIYDGESGAINEAFSDMAGEAAEYYHQGVNDFWVGHDIWKGPGAFRYMDDPPKDGWSIDSLYDYYDGLAIHYASGLFNKAFYILATMPGWSTRMAFEIFAEANQFYWEPLTDFHQGAQGAVDAAAARGYSVQAVKDAFAAVDLFIDAPARPHADFSYELDELTAAFTDTSTCTGCSILNWQWDFGDGRSASVQHPEHVYASAGTYTVTLTVTDGNGQRDSISRVLSVSDDSADYCPAAGQMYQIQWIANVQVGGFERASQASGYSDFTADVIAVPASASIPVVLSHGPAGSLYFRSWRIWADLNRDGDFDDAGEQLFEGAGTGRITGSITLPAWAADGRTRLRVAMKLGGFPDACGTFNAGEVEDYTLAISSTGPVPTGPTAAFAYTTAGLSAAFTDQSTAVDAGITGWQWDFGDGRSASVQHPEHVYASAGTYTVTLTVTDGNGQQDSISRVLSVSDDSADYCPAAGQMYQIQWIANVQVGGFERASQASGYSDFTADVIAVPASASIPVVLSHGPAGSLYFRSWRIWADLNRDGDFDDAGEQLFEGAGTGRITGAVTLPAWTADGRTRLRVAMKLGGFPDACGTFNAGEVEDYTLAISSTGPVPTGPTAAFAYTTAGLSAAFTDQSTAVDAGITGWQWDFGDGRSASVQHPEHVYAAAGTYTVTLTVTDGNGLRDTISQVLSVSDDITGYCPAAGQMYQIQWIANVQVGGFERASQASGYSDFTADVIDIPASASIPVVLSAGPANFLYFKSWRVWADFNRDGDFDDAGEQLFEGAGTGRITGSITLPAWAADGRTRLRVAMKLGGFPDACGTFNAGEVEDYTLAVSAAGP</sequence>
<dbReference type="GO" id="GO:0006508">
    <property type="term" value="P:proteolysis"/>
    <property type="evidence" value="ECO:0007669"/>
    <property type="project" value="UniProtKB-KW"/>
</dbReference>
<keyword evidence="10" id="KW-1185">Reference proteome</keyword>
<gene>
    <name evidence="9" type="ORF">DSCA_47230</name>
</gene>
<dbReference type="KEGG" id="dalk:DSCA_47230"/>
<evidence type="ECO:0000256" key="1">
    <source>
        <dbReference type="ARBA" id="ARBA00009388"/>
    </source>
</evidence>
<organism evidence="9 10">
    <name type="scientific">Desulfosarcina alkanivorans</name>
    <dbReference type="NCBI Taxonomy" id="571177"/>
    <lineage>
        <taxon>Bacteria</taxon>
        <taxon>Pseudomonadati</taxon>
        <taxon>Thermodesulfobacteriota</taxon>
        <taxon>Desulfobacteria</taxon>
        <taxon>Desulfobacterales</taxon>
        <taxon>Desulfosarcinaceae</taxon>
        <taxon>Desulfosarcina</taxon>
    </lineage>
</organism>
<feature type="domain" description="PKD" evidence="8">
    <location>
        <begin position="647"/>
        <end position="727"/>
    </location>
</feature>
<dbReference type="InterPro" id="IPR023612">
    <property type="entry name" value="Peptidase_M4"/>
</dbReference>
<comment type="similarity">
    <text evidence="1">Belongs to the peptidase M4 family.</text>
</comment>
<accession>A0A5K7YR88</accession>
<evidence type="ECO:0000313" key="10">
    <source>
        <dbReference type="Proteomes" id="UP000427906"/>
    </source>
</evidence>
<dbReference type="InterPro" id="IPR022409">
    <property type="entry name" value="PKD/Chitinase_dom"/>
</dbReference>
<dbReference type="Gene3D" id="2.60.40.10">
    <property type="entry name" value="Immunoglobulins"/>
    <property type="match status" value="3"/>
</dbReference>
<evidence type="ECO:0000256" key="6">
    <source>
        <dbReference type="ARBA" id="ARBA00023049"/>
    </source>
</evidence>
<dbReference type="PRINTS" id="PR00730">
    <property type="entry name" value="THERMOLYSIN"/>
</dbReference>
<dbReference type="Gene3D" id="1.10.390.10">
    <property type="entry name" value="Neutral Protease Domain 2"/>
    <property type="match status" value="1"/>
</dbReference>